<keyword evidence="2" id="KW-1185">Reference proteome</keyword>
<evidence type="ECO:0000313" key="2">
    <source>
        <dbReference type="Proteomes" id="UP001190700"/>
    </source>
</evidence>
<dbReference type="AlphaFoldDB" id="A0AAE0L7V4"/>
<dbReference type="Proteomes" id="UP001190700">
    <property type="component" value="Unassembled WGS sequence"/>
</dbReference>
<evidence type="ECO:0000313" key="1">
    <source>
        <dbReference type="EMBL" id="KAK3274999.1"/>
    </source>
</evidence>
<protein>
    <submittedName>
        <fullName evidence="1">Uncharacterized protein</fullName>
    </submittedName>
</protein>
<dbReference type="EMBL" id="LGRX02007446">
    <property type="protein sequence ID" value="KAK3274999.1"/>
    <property type="molecule type" value="Genomic_DNA"/>
</dbReference>
<organism evidence="1 2">
    <name type="scientific">Cymbomonas tetramitiformis</name>
    <dbReference type="NCBI Taxonomy" id="36881"/>
    <lineage>
        <taxon>Eukaryota</taxon>
        <taxon>Viridiplantae</taxon>
        <taxon>Chlorophyta</taxon>
        <taxon>Pyramimonadophyceae</taxon>
        <taxon>Pyramimonadales</taxon>
        <taxon>Pyramimonadaceae</taxon>
        <taxon>Cymbomonas</taxon>
    </lineage>
</organism>
<gene>
    <name evidence="1" type="ORF">CYMTET_16850</name>
</gene>
<proteinExistence type="predicted"/>
<sequence>MLAGGKPDIFADLSACFFCEEDGGAMVYAITEFTELARDVDASTFNVNTFTANVPVVSEPAKHSPAASVESDEEWTADRDGRRALVDLIKRCAWESLDDDPVFYAAVKVKYPRRLQDLHAVSIAELSDLVASIYVSWEQYAGGTPGTAAAVGVLGDDKADRDGILEKLLSRLVKIEAFIKTQRMGGAPAVLPKKRNRKGLDGFRVGVSHDPRVGFDPGAKKALPRCPRCPTAGDEHRYDHAWADCPLGGKRHPAGSTAAYCQPVEDCTTEVLHTLALCQVYQAAADSGKDAFATAVEQHGAPAVVRAGAASGRVDISAYGFAVVDSDERVRGRRN</sequence>
<accession>A0AAE0L7V4</accession>
<reference evidence="1 2" key="1">
    <citation type="journal article" date="2015" name="Genome Biol. Evol.">
        <title>Comparative Genomics of a Bacterivorous Green Alga Reveals Evolutionary Causalities and Consequences of Phago-Mixotrophic Mode of Nutrition.</title>
        <authorList>
            <person name="Burns J.A."/>
            <person name="Paasch A."/>
            <person name="Narechania A."/>
            <person name="Kim E."/>
        </authorList>
    </citation>
    <scope>NUCLEOTIDE SEQUENCE [LARGE SCALE GENOMIC DNA]</scope>
    <source>
        <strain evidence="1 2">PLY_AMNH</strain>
    </source>
</reference>
<name>A0AAE0L7V4_9CHLO</name>
<comment type="caution">
    <text evidence="1">The sequence shown here is derived from an EMBL/GenBank/DDBJ whole genome shotgun (WGS) entry which is preliminary data.</text>
</comment>